<comment type="function">
    <text evidence="7">Regulates arginine biosynthesis genes.</text>
</comment>
<gene>
    <name evidence="7" type="primary">argR</name>
    <name evidence="10" type="ORF">GB993_11115</name>
</gene>
<dbReference type="GO" id="GO:1900079">
    <property type="term" value="P:regulation of arginine biosynthetic process"/>
    <property type="evidence" value="ECO:0007669"/>
    <property type="project" value="UniProtKB-UniRule"/>
</dbReference>
<dbReference type="GO" id="GO:0034618">
    <property type="term" value="F:arginine binding"/>
    <property type="evidence" value="ECO:0007669"/>
    <property type="project" value="InterPro"/>
</dbReference>
<dbReference type="Pfam" id="PF01316">
    <property type="entry name" value="Arg_repressor"/>
    <property type="match status" value="1"/>
</dbReference>
<dbReference type="Gene3D" id="1.10.10.10">
    <property type="entry name" value="Winged helix-like DNA-binding domain superfamily/Winged helix DNA-binding domain"/>
    <property type="match status" value="1"/>
</dbReference>
<dbReference type="UniPathway" id="UPA00068"/>
<dbReference type="InterPro" id="IPR001669">
    <property type="entry name" value="Arg_repress"/>
</dbReference>
<reference evidence="10 11" key="1">
    <citation type="journal article" date="2019" name="Appl. Environ. Microbiol.">
        <title>Genetic determinants of hydroxycinnamic acid metabolism in heterofermentative lactobacilli.</title>
        <authorList>
            <person name="Gaur G."/>
            <person name="Oh J.H."/>
            <person name="Filannino P."/>
            <person name="Gobbetti M."/>
            <person name="van Pijkeren J.P."/>
            <person name="Ganzle M.G."/>
        </authorList>
    </citation>
    <scope>NUCLEOTIDE SEQUENCE [LARGE SCALE GENOMIC DNA]</scope>
    <source>
        <strain evidence="10 11">C5</strain>
    </source>
</reference>
<evidence type="ECO:0000259" key="9">
    <source>
        <dbReference type="Pfam" id="PF02863"/>
    </source>
</evidence>
<evidence type="ECO:0000256" key="4">
    <source>
        <dbReference type="ARBA" id="ARBA00023015"/>
    </source>
</evidence>
<dbReference type="InterPro" id="IPR036251">
    <property type="entry name" value="Arg_repress_C_sf"/>
</dbReference>
<dbReference type="Gene3D" id="3.30.1360.40">
    <property type="match status" value="1"/>
</dbReference>
<comment type="subcellular location">
    <subcellularLocation>
        <location evidence="1 7">Cytoplasm</location>
    </subcellularLocation>
</comment>
<evidence type="ECO:0000313" key="11">
    <source>
        <dbReference type="Proteomes" id="UP000449209"/>
    </source>
</evidence>
<dbReference type="GO" id="GO:0005737">
    <property type="term" value="C:cytoplasm"/>
    <property type="evidence" value="ECO:0007669"/>
    <property type="project" value="UniProtKB-SubCell"/>
</dbReference>
<comment type="pathway">
    <text evidence="7">Amino-acid biosynthesis; L-arginine biosynthesis [regulation].</text>
</comment>
<dbReference type="RefSeq" id="WP_161004342.1">
    <property type="nucleotide sequence ID" value="NZ_WEZQ01000020.1"/>
</dbReference>
<keyword evidence="7" id="KW-0678">Repressor</keyword>
<name>A0A6N9I4J2_9LACO</name>
<feature type="domain" description="Arginine repressor C-terminal" evidence="9">
    <location>
        <begin position="81"/>
        <end position="146"/>
    </location>
</feature>
<dbReference type="InterPro" id="IPR020899">
    <property type="entry name" value="Arg_repress_C"/>
</dbReference>
<sequence length="150" mass="17279">MKREDRQTEILKIIRSQKISSITELRSVLAEREINVAMATLSRDLQSLRVGKIMDSETKVRYFAQQSIEKDPSDELLVEVRDEVTDVIVNDFIVVIRTVPYWTDSISDLIDRSDFPEVVSTLAGYDNMWVLTKENEDATRIANRIRALMG</sequence>
<protein>
    <recommendedName>
        <fullName evidence="7">Arginine repressor</fullName>
    </recommendedName>
</protein>
<dbReference type="HAMAP" id="MF_00173">
    <property type="entry name" value="Arg_repressor"/>
    <property type="match status" value="1"/>
</dbReference>
<organism evidence="10 11">
    <name type="scientific">Furfurilactobacillus milii</name>
    <dbReference type="NCBI Taxonomy" id="2888272"/>
    <lineage>
        <taxon>Bacteria</taxon>
        <taxon>Bacillati</taxon>
        <taxon>Bacillota</taxon>
        <taxon>Bacilli</taxon>
        <taxon>Lactobacillales</taxon>
        <taxon>Lactobacillaceae</taxon>
        <taxon>Furfurilactobacillus</taxon>
    </lineage>
</organism>
<keyword evidence="6 7" id="KW-0804">Transcription</keyword>
<dbReference type="EMBL" id="WEZQ01000020">
    <property type="protein sequence ID" value="MYV18052.1"/>
    <property type="molecule type" value="Genomic_DNA"/>
</dbReference>
<evidence type="ECO:0000313" key="10">
    <source>
        <dbReference type="EMBL" id="MYV18052.1"/>
    </source>
</evidence>
<evidence type="ECO:0000256" key="1">
    <source>
        <dbReference type="ARBA" id="ARBA00004496"/>
    </source>
</evidence>
<dbReference type="InterPro" id="IPR020900">
    <property type="entry name" value="Arg_repress_DNA-bd"/>
</dbReference>
<dbReference type="GO" id="GO:0051259">
    <property type="term" value="P:protein complex oligomerization"/>
    <property type="evidence" value="ECO:0007669"/>
    <property type="project" value="InterPro"/>
</dbReference>
<keyword evidence="4 7" id="KW-0805">Transcription regulation</keyword>
<dbReference type="SUPFAM" id="SSF46785">
    <property type="entry name" value="Winged helix' DNA-binding domain"/>
    <property type="match status" value="1"/>
</dbReference>
<evidence type="ECO:0000256" key="6">
    <source>
        <dbReference type="ARBA" id="ARBA00023163"/>
    </source>
</evidence>
<comment type="caution">
    <text evidence="10">The sequence shown here is derived from an EMBL/GenBank/DDBJ whole genome shotgun (WGS) entry which is preliminary data.</text>
</comment>
<evidence type="ECO:0000256" key="7">
    <source>
        <dbReference type="HAMAP-Rule" id="MF_00173"/>
    </source>
</evidence>
<dbReference type="OrthoDB" id="9807089at2"/>
<keyword evidence="7" id="KW-0055">Arginine biosynthesis</keyword>
<dbReference type="Proteomes" id="UP000449209">
    <property type="component" value="Unassembled WGS sequence"/>
</dbReference>
<evidence type="ECO:0000256" key="5">
    <source>
        <dbReference type="ARBA" id="ARBA00023125"/>
    </source>
</evidence>
<dbReference type="GO" id="GO:0003700">
    <property type="term" value="F:DNA-binding transcription factor activity"/>
    <property type="evidence" value="ECO:0007669"/>
    <property type="project" value="UniProtKB-UniRule"/>
</dbReference>
<keyword evidence="5 7" id="KW-0238">DNA-binding</keyword>
<dbReference type="AlphaFoldDB" id="A0A6N9I4J2"/>
<evidence type="ECO:0000256" key="2">
    <source>
        <dbReference type="ARBA" id="ARBA00008316"/>
    </source>
</evidence>
<dbReference type="GO" id="GO:0003677">
    <property type="term" value="F:DNA binding"/>
    <property type="evidence" value="ECO:0007669"/>
    <property type="project" value="UniProtKB-KW"/>
</dbReference>
<comment type="similarity">
    <text evidence="2 7">Belongs to the ArgR family.</text>
</comment>
<dbReference type="GO" id="GO:0006526">
    <property type="term" value="P:L-arginine biosynthetic process"/>
    <property type="evidence" value="ECO:0007669"/>
    <property type="project" value="UniProtKB-UniPathway"/>
</dbReference>
<proteinExistence type="inferred from homology"/>
<accession>A0A6N9I4J2</accession>
<dbReference type="InterPro" id="IPR036390">
    <property type="entry name" value="WH_DNA-bd_sf"/>
</dbReference>
<evidence type="ECO:0000256" key="3">
    <source>
        <dbReference type="ARBA" id="ARBA00022490"/>
    </source>
</evidence>
<keyword evidence="3 7" id="KW-0963">Cytoplasm</keyword>
<dbReference type="PANTHER" id="PTHR34471:SF1">
    <property type="entry name" value="ARGININE REPRESSOR"/>
    <property type="match status" value="1"/>
</dbReference>
<dbReference type="InterPro" id="IPR036388">
    <property type="entry name" value="WH-like_DNA-bd_sf"/>
</dbReference>
<keyword evidence="7" id="KW-0028">Amino-acid biosynthesis</keyword>
<dbReference type="SUPFAM" id="SSF55252">
    <property type="entry name" value="C-terminal domain of arginine repressor"/>
    <property type="match status" value="1"/>
</dbReference>
<evidence type="ECO:0000259" key="8">
    <source>
        <dbReference type="Pfam" id="PF01316"/>
    </source>
</evidence>
<feature type="domain" description="Arginine repressor DNA-binding" evidence="8">
    <location>
        <begin position="1"/>
        <end position="63"/>
    </location>
</feature>
<dbReference type="PANTHER" id="PTHR34471">
    <property type="entry name" value="ARGININE REPRESSOR"/>
    <property type="match status" value="1"/>
</dbReference>
<dbReference type="Pfam" id="PF02863">
    <property type="entry name" value="Arg_repressor_C"/>
    <property type="match status" value="1"/>
</dbReference>